<sequence length="485" mass="58259">MNKPKNSKKKPKIKIKNKGKNEKPKRRKKRKKQKNKDPKRFGDIQIPVELQIPQCQVCKEKKADFYCKKCQVHCCKKCEPQVHTEYLRELHYESTFKEPYIQCQKINPNLCIKHKKELCFYCKDENELICNKCHRNCSKNKHSTLSLHDYSNEISRKIKIIINKIQKEEIQNKETIKRTRVNQNKLKQEIKELANIIENRSDLLIQKIQNSKTNYLNLLNKVEIISKTTFTKILNKKEEKQKKLNKNKNKIKKIEKLERDKKTIKLIRESKEILSKEEERKKKKKNTKKKKKLNIRERTGKKIEKEREEFDPKMNCLNKIILKNENKTAWNPSFSYYGRICGKKIYSSGKHQIKIKIDQYPNPKNERNLICLGVVKTENRQNLIKNNDWEKIYFFMTWWDKWQKKNQSLKIKIENQKKTEKIDLKNICLNKNDIFEISLDMDIRKISFKINEKNLGGWENLPEKVNFFASLFGQMGKEKNQITII</sequence>
<keyword evidence="1" id="KW-0862">Zinc</keyword>
<comment type="caution">
    <text evidence="4">The sequence shown here is derived from an EMBL/GenBank/DDBJ whole genome shotgun (WGS) entry which is preliminary data.</text>
</comment>
<dbReference type="SUPFAM" id="SSF49899">
    <property type="entry name" value="Concanavalin A-like lectins/glucanases"/>
    <property type="match status" value="1"/>
</dbReference>
<evidence type="ECO:0000256" key="1">
    <source>
        <dbReference type="PROSITE-ProRule" id="PRU00024"/>
    </source>
</evidence>
<organism evidence="4 5">
    <name type="scientific">Anaeramoeba flamelloides</name>
    <dbReference type="NCBI Taxonomy" id="1746091"/>
    <lineage>
        <taxon>Eukaryota</taxon>
        <taxon>Metamonada</taxon>
        <taxon>Anaeramoebidae</taxon>
        <taxon>Anaeramoeba</taxon>
    </lineage>
</organism>
<evidence type="ECO:0000313" key="4">
    <source>
        <dbReference type="EMBL" id="KAJ3437103.1"/>
    </source>
</evidence>
<dbReference type="GO" id="GO:0061630">
    <property type="term" value="F:ubiquitin protein ligase activity"/>
    <property type="evidence" value="ECO:0007669"/>
    <property type="project" value="TreeGrafter"/>
</dbReference>
<dbReference type="AlphaFoldDB" id="A0AAV7ZAD1"/>
<keyword evidence="1" id="KW-0479">Metal-binding</keyword>
<dbReference type="PANTHER" id="PTHR25462:SF296">
    <property type="entry name" value="MEIOTIC P26, ISOFORM F"/>
    <property type="match status" value="1"/>
</dbReference>
<proteinExistence type="predicted"/>
<accession>A0AAV7ZAD1</accession>
<evidence type="ECO:0000313" key="5">
    <source>
        <dbReference type="Proteomes" id="UP001146793"/>
    </source>
</evidence>
<feature type="region of interest" description="Disordered" evidence="2">
    <location>
        <begin position="1"/>
        <end position="40"/>
    </location>
</feature>
<feature type="domain" description="B box-type" evidence="3">
    <location>
        <begin position="50"/>
        <end position="89"/>
    </location>
</feature>
<evidence type="ECO:0000256" key="2">
    <source>
        <dbReference type="SAM" id="MobiDB-lite"/>
    </source>
</evidence>
<dbReference type="PROSITE" id="PS50119">
    <property type="entry name" value="ZF_BBOX"/>
    <property type="match status" value="2"/>
</dbReference>
<dbReference type="Proteomes" id="UP001146793">
    <property type="component" value="Unassembled WGS sequence"/>
</dbReference>
<dbReference type="SUPFAM" id="SSF57845">
    <property type="entry name" value="B-box zinc-binding domain"/>
    <property type="match status" value="1"/>
</dbReference>
<dbReference type="Gene3D" id="3.30.160.60">
    <property type="entry name" value="Classic Zinc Finger"/>
    <property type="match status" value="1"/>
</dbReference>
<protein>
    <submittedName>
        <fullName evidence="4">E3 ubiquitin-protein ligase trim</fullName>
    </submittedName>
</protein>
<feature type="domain" description="B box-type" evidence="3">
    <location>
        <begin position="106"/>
        <end position="153"/>
    </location>
</feature>
<feature type="compositionally biased region" description="Basic residues" evidence="2">
    <location>
        <begin position="281"/>
        <end position="293"/>
    </location>
</feature>
<dbReference type="GO" id="GO:0008270">
    <property type="term" value="F:zinc ion binding"/>
    <property type="evidence" value="ECO:0007669"/>
    <property type="project" value="UniProtKB-KW"/>
</dbReference>
<reference evidence="4" key="1">
    <citation type="submission" date="2022-08" db="EMBL/GenBank/DDBJ databases">
        <title>Novel sulphate-reducing endosymbionts in the free-living metamonad Anaeramoeba.</title>
        <authorList>
            <person name="Jerlstrom-Hultqvist J."/>
            <person name="Cepicka I."/>
            <person name="Gallot-Lavallee L."/>
            <person name="Salas-Leiva D."/>
            <person name="Curtis B.A."/>
            <person name="Zahonova K."/>
            <person name="Pipaliya S."/>
            <person name="Dacks J."/>
            <person name="Roger A.J."/>
        </authorList>
    </citation>
    <scope>NUCLEOTIDE SEQUENCE</scope>
    <source>
        <strain evidence="4">Busselton2</strain>
    </source>
</reference>
<keyword evidence="1" id="KW-0863">Zinc-finger</keyword>
<gene>
    <name evidence="4" type="ORF">M0812_19176</name>
</gene>
<name>A0AAV7ZAD1_9EUKA</name>
<dbReference type="EMBL" id="JANTQA010000036">
    <property type="protein sequence ID" value="KAJ3437103.1"/>
    <property type="molecule type" value="Genomic_DNA"/>
</dbReference>
<dbReference type="Gene3D" id="2.60.120.920">
    <property type="match status" value="1"/>
</dbReference>
<dbReference type="PANTHER" id="PTHR25462">
    <property type="entry name" value="BONUS, ISOFORM C-RELATED"/>
    <property type="match status" value="1"/>
</dbReference>
<dbReference type="InterPro" id="IPR000315">
    <property type="entry name" value="Znf_B-box"/>
</dbReference>
<feature type="region of interest" description="Disordered" evidence="2">
    <location>
        <begin position="277"/>
        <end position="296"/>
    </location>
</feature>
<evidence type="ECO:0000259" key="3">
    <source>
        <dbReference type="PROSITE" id="PS50119"/>
    </source>
</evidence>
<dbReference type="InterPro" id="IPR047153">
    <property type="entry name" value="TRIM45/56/19-like"/>
</dbReference>
<dbReference type="InterPro" id="IPR043136">
    <property type="entry name" value="B30.2/SPRY_sf"/>
</dbReference>
<dbReference type="InterPro" id="IPR013320">
    <property type="entry name" value="ConA-like_dom_sf"/>
</dbReference>
<feature type="compositionally biased region" description="Basic residues" evidence="2">
    <location>
        <begin position="1"/>
        <end position="34"/>
    </location>
</feature>